<keyword evidence="1" id="KW-0175">Coiled coil</keyword>
<sequence length="210" mass="24231">MASHKEIADLAKLVQDVLPQSDKKKRIIIILLKTGKFLTKENLTGLNKLVLEIKERLSELGELKKIEAKRKQILARMYDLDPIQVQGKEGNEMKAQIDDIRGRLTSLSSKLKNTTEEKTLQEFFEKFTNICVNAEEEETKKIEKGRKLEAELNELFGKSDDLRGKLARLNEELKKGEKVGGELAKIREELNTLYQRRREIVDELKRLGWG</sequence>
<dbReference type="EMBL" id="DVAB01000037">
    <property type="protein sequence ID" value="HIK00750.1"/>
    <property type="molecule type" value="Genomic_DNA"/>
</dbReference>
<gene>
    <name evidence="2" type="ORF">H1016_04385</name>
</gene>
<feature type="coiled-coil region" evidence="1">
    <location>
        <begin position="152"/>
        <end position="203"/>
    </location>
</feature>
<evidence type="ECO:0000313" key="2">
    <source>
        <dbReference type="EMBL" id="HIK00750.1"/>
    </source>
</evidence>
<organism evidence="2 3">
    <name type="scientific">Candidatus Naiadarchaeum limnaeum</name>
    <dbReference type="NCBI Taxonomy" id="2756139"/>
    <lineage>
        <taxon>Archaea</taxon>
        <taxon>Candidatus Undinarchaeota</taxon>
        <taxon>Candidatus Undinarchaeia</taxon>
        <taxon>Candidatus Naiadarchaeales</taxon>
        <taxon>Candidatus Naiadarchaeaceae</taxon>
        <taxon>Candidatus Naiadarchaeum</taxon>
    </lineage>
</organism>
<dbReference type="AlphaFoldDB" id="A0A832V5Q8"/>
<name>A0A832V5Q8_9ARCH</name>
<accession>A0A832V5Q8</accession>
<proteinExistence type="predicted"/>
<protein>
    <submittedName>
        <fullName evidence="2">Uncharacterized protein</fullName>
    </submittedName>
</protein>
<comment type="caution">
    <text evidence="2">The sequence shown here is derived from an EMBL/GenBank/DDBJ whole genome shotgun (WGS) entry which is preliminary data.</text>
</comment>
<dbReference type="Proteomes" id="UP000646946">
    <property type="component" value="Unassembled WGS sequence"/>
</dbReference>
<evidence type="ECO:0000313" key="3">
    <source>
        <dbReference type="Proteomes" id="UP000646946"/>
    </source>
</evidence>
<evidence type="ECO:0000256" key="1">
    <source>
        <dbReference type="SAM" id="Coils"/>
    </source>
</evidence>
<reference evidence="2 3" key="1">
    <citation type="journal article" name="Nat. Commun.">
        <title>Undinarchaeota illuminate DPANN phylogeny and the impact of gene transfer on archaeal evolution.</title>
        <authorList>
            <person name="Dombrowski N."/>
            <person name="Williams T.A."/>
            <person name="Sun J."/>
            <person name="Woodcroft B.J."/>
            <person name="Lee J.H."/>
            <person name="Minh B.Q."/>
            <person name="Rinke C."/>
            <person name="Spang A."/>
        </authorList>
    </citation>
    <scope>NUCLEOTIDE SEQUENCE [LARGE SCALE GENOMIC DNA]</scope>
    <source>
        <strain evidence="2">MAG_bin1129</strain>
    </source>
</reference>
<keyword evidence="3" id="KW-1185">Reference proteome</keyword>